<feature type="domain" description="Fatty acid desaturase" evidence="2">
    <location>
        <begin position="72"/>
        <end position="331"/>
    </location>
</feature>
<keyword evidence="1" id="KW-0812">Transmembrane</keyword>
<feature type="transmembrane region" description="Helical" evidence="1">
    <location>
        <begin position="228"/>
        <end position="246"/>
    </location>
</feature>
<feature type="transmembrane region" description="Helical" evidence="1">
    <location>
        <begin position="68"/>
        <end position="88"/>
    </location>
</feature>
<organism evidence="3 4">
    <name type="scientific">Halobacteriovorax marinus</name>
    <dbReference type="NCBI Taxonomy" id="97084"/>
    <lineage>
        <taxon>Bacteria</taxon>
        <taxon>Pseudomonadati</taxon>
        <taxon>Bdellovibrionota</taxon>
        <taxon>Bacteriovoracia</taxon>
        <taxon>Bacteriovoracales</taxon>
        <taxon>Halobacteriovoraceae</taxon>
        <taxon>Halobacteriovorax</taxon>
    </lineage>
</organism>
<reference evidence="4" key="1">
    <citation type="journal article" date="2017" name="Proc. Natl. Acad. Sci. U.S.A.">
        <title>Simulation of Deepwater Horizon oil plume reveals substrate specialization within a complex community of hydrocarbon-degraders.</title>
        <authorList>
            <person name="Hu P."/>
            <person name="Dubinsky E.A."/>
            <person name="Probst A.J."/>
            <person name="Wang J."/>
            <person name="Sieber C.M.K."/>
            <person name="Tom L.M."/>
            <person name="Gardinali P."/>
            <person name="Banfield J.F."/>
            <person name="Atlas R.M."/>
            <person name="Andersen G.L."/>
        </authorList>
    </citation>
    <scope>NUCLEOTIDE SEQUENCE [LARGE SCALE GENOMIC DNA]</scope>
</reference>
<dbReference type="AlphaFoldDB" id="A0A1Y5F8G8"/>
<accession>A0A1Y5F8G8</accession>
<feature type="transmembrane region" description="Helical" evidence="1">
    <location>
        <begin position="204"/>
        <end position="222"/>
    </location>
</feature>
<keyword evidence="1" id="KW-1133">Transmembrane helix</keyword>
<feature type="transmembrane region" description="Helical" evidence="1">
    <location>
        <begin position="160"/>
        <end position="183"/>
    </location>
</feature>
<dbReference type="InterPro" id="IPR012171">
    <property type="entry name" value="Fatty_acid_desaturase"/>
</dbReference>
<dbReference type="GO" id="GO:0008610">
    <property type="term" value="P:lipid biosynthetic process"/>
    <property type="evidence" value="ECO:0007669"/>
    <property type="project" value="UniProtKB-ARBA"/>
</dbReference>
<evidence type="ECO:0000313" key="3">
    <source>
        <dbReference type="EMBL" id="OUR97084.1"/>
    </source>
</evidence>
<comment type="caution">
    <text evidence="3">The sequence shown here is derived from an EMBL/GenBank/DDBJ whole genome shotgun (WGS) entry which is preliminary data.</text>
</comment>
<name>A0A1Y5F8G8_9BACT</name>
<dbReference type="Pfam" id="PF00487">
    <property type="entry name" value="FA_desaturase"/>
    <property type="match status" value="1"/>
</dbReference>
<dbReference type="Proteomes" id="UP000196531">
    <property type="component" value="Unassembled WGS sequence"/>
</dbReference>
<sequence length="356" mass="40111">MTALKYRSTNTAFRKRLHQEVDHYFNSTNVPRTGDSALKLQAILIMSWWLGSYTLLNANINYATNTVSFTSFIIASLSLIAGVGHGALHGTFGSNSVIGEVSKYIGTLLGFSSQWWIFKHNKAHHTYTQVYGSDSDITQGSLARLSSYQPMQKHFKYQHIYIWFIYPLLHLYMISAADLELFFNSSINGVKSKRSSLKVKSWWLVQKVMALTFLIIIPSLTFGIINTLIGFLIGSLIFSLILSISLQTNHCVGKPVEAKVDHENKLILEDWAVNQLKNGVVVSEKNKALTFILGGLNLHSAHHLFPNISQTHYANLTKIIDKIANEMHIPQKKYPSMLSAVKGHVEFLKYYGEEVA</sequence>
<evidence type="ECO:0000256" key="1">
    <source>
        <dbReference type="SAM" id="Phobius"/>
    </source>
</evidence>
<dbReference type="PANTHER" id="PTHR19353">
    <property type="entry name" value="FATTY ACID DESATURASE 2"/>
    <property type="match status" value="1"/>
</dbReference>
<keyword evidence="1" id="KW-0472">Membrane</keyword>
<evidence type="ECO:0000313" key="4">
    <source>
        <dbReference type="Proteomes" id="UP000196531"/>
    </source>
</evidence>
<gene>
    <name evidence="3" type="ORF">A9Q84_12190</name>
</gene>
<protein>
    <recommendedName>
        <fullName evidence="2">Fatty acid desaturase domain-containing protein</fullName>
    </recommendedName>
</protein>
<dbReference type="InterPro" id="IPR005804">
    <property type="entry name" value="FA_desaturase_dom"/>
</dbReference>
<dbReference type="EMBL" id="MAAO01000006">
    <property type="protein sequence ID" value="OUR97084.1"/>
    <property type="molecule type" value="Genomic_DNA"/>
</dbReference>
<dbReference type="PANTHER" id="PTHR19353:SF19">
    <property type="entry name" value="DELTA(5) FATTY ACID DESATURASE C-RELATED"/>
    <property type="match status" value="1"/>
</dbReference>
<evidence type="ECO:0000259" key="2">
    <source>
        <dbReference type="Pfam" id="PF00487"/>
    </source>
</evidence>
<dbReference type="GO" id="GO:0016020">
    <property type="term" value="C:membrane"/>
    <property type="evidence" value="ECO:0007669"/>
    <property type="project" value="TreeGrafter"/>
</dbReference>
<proteinExistence type="predicted"/>
<dbReference type="GO" id="GO:0016717">
    <property type="term" value="F:oxidoreductase activity, acting on paired donors, with oxidation of a pair of donors resulting in the reduction of molecular oxygen to two molecules of water"/>
    <property type="evidence" value="ECO:0007669"/>
    <property type="project" value="TreeGrafter"/>
</dbReference>